<feature type="non-terminal residue" evidence="2">
    <location>
        <position position="2441"/>
    </location>
</feature>
<feature type="compositionally biased region" description="Basic and acidic residues" evidence="1">
    <location>
        <begin position="2289"/>
        <end position="2298"/>
    </location>
</feature>
<proteinExistence type="predicted"/>
<feature type="compositionally biased region" description="Polar residues" evidence="1">
    <location>
        <begin position="1248"/>
        <end position="1259"/>
    </location>
</feature>
<feature type="compositionally biased region" description="Basic and acidic residues" evidence="1">
    <location>
        <begin position="1026"/>
        <end position="1037"/>
    </location>
</feature>
<feature type="compositionally biased region" description="Basic and acidic residues" evidence="1">
    <location>
        <begin position="626"/>
        <end position="639"/>
    </location>
</feature>
<dbReference type="InParanoid" id="A0A6L2Q9I5"/>
<feature type="region of interest" description="Disordered" evidence="1">
    <location>
        <begin position="694"/>
        <end position="785"/>
    </location>
</feature>
<dbReference type="FunCoup" id="A0A6L2Q9I5">
    <property type="interactions" value="3"/>
</dbReference>
<feature type="compositionally biased region" description="Polar residues" evidence="1">
    <location>
        <begin position="58"/>
        <end position="76"/>
    </location>
</feature>
<feature type="compositionally biased region" description="Basic and acidic residues" evidence="1">
    <location>
        <begin position="607"/>
        <end position="617"/>
    </location>
</feature>
<feature type="region of interest" description="Disordered" evidence="1">
    <location>
        <begin position="1424"/>
        <end position="1525"/>
    </location>
</feature>
<feature type="region of interest" description="Disordered" evidence="1">
    <location>
        <begin position="1128"/>
        <end position="1169"/>
    </location>
</feature>
<feature type="compositionally biased region" description="Low complexity" evidence="1">
    <location>
        <begin position="2094"/>
        <end position="2103"/>
    </location>
</feature>
<feature type="region of interest" description="Disordered" evidence="1">
    <location>
        <begin position="359"/>
        <end position="396"/>
    </location>
</feature>
<organism evidence="2 3">
    <name type="scientific">Coptotermes formosanus</name>
    <name type="common">Formosan subterranean termite</name>
    <dbReference type="NCBI Taxonomy" id="36987"/>
    <lineage>
        <taxon>Eukaryota</taxon>
        <taxon>Metazoa</taxon>
        <taxon>Ecdysozoa</taxon>
        <taxon>Arthropoda</taxon>
        <taxon>Hexapoda</taxon>
        <taxon>Insecta</taxon>
        <taxon>Pterygota</taxon>
        <taxon>Neoptera</taxon>
        <taxon>Polyneoptera</taxon>
        <taxon>Dictyoptera</taxon>
        <taxon>Blattodea</taxon>
        <taxon>Blattoidea</taxon>
        <taxon>Termitoidae</taxon>
        <taxon>Rhinotermitidae</taxon>
        <taxon>Coptotermes</taxon>
    </lineage>
</organism>
<name>A0A6L2Q9I5_COPFO</name>
<feature type="compositionally biased region" description="Polar residues" evidence="1">
    <location>
        <begin position="89"/>
        <end position="101"/>
    </location>
</feature>
<feature type="region of interest" description="Disordered" evidence="1">
    <location>
        <begin position="1559"/>
        <end position="1667"/>
    </location>
</feature>
<reference evidence="3" key="1">
    <citation type="submission" date="2020-01" db="EMBL/GenBank/DDBJ databases">
        <title>Draft genome sequence of the Termite Coptotermes fromosanus.</title>
        <authorList>
            <person name="Itakura S."/>
            <person name="Yosikawa Y."/>
            <person name="Umezawa K."/>
        </authorList>
    </citation>
    <scope>NUCLEOTIDE SEQUENCE [LARGE SCALE GENOMIC DNA]</scope>
</reference>
<feature type="compositionally biased region" description="Basic and acidic residues" evidence="1">
    <location>
        <begin position="2321"/>
        <end position="2332"/>
    </location>
</feature>
<keyword evidence="3" id="KW-1185">Reference proteome</keyword>
<feature type="compositionally biased region" description="Basic and acidic residues" evidence="1">
    <location>
        <begin position="2050"/>
        <end position="2059"/>
    </location>
</feature>
<feature type="compositionally biased region" description="Low complexity" evidence="1">
    <location>
        <begin position="2379"/>
        <end position="2390"/>
    </location>
</feature>
<feature type="compositionally biased region" description="Basic and acidic residues" evidence="1">
    <location>
        <begin position="1145"/>
        <end position="1154"/>
    </location>
</feature>
<feature type="compositionally biased region" description="Basic and acidic residues" evidence="1">
    <location>
        <begin position="1260"/>
        <end position="1274"/>
    </location>
</feature>
<feature type="region of interest" description="Disordered" evidence="1">
    <location>
        <begin position="31"/>
        <end position="101"/>
    </location>
</feature>
<evidence type="ECO:0000313" key="3">
    <source>
        <dbReference type="Proteomes" id="UP000502823"/>
    </source>
</evidence>
<feature type="region of interest" description="Disordered" evidence="1">
    <location>
        <begin position="553"/>
        <end position="639"/>
    </location>
</feature>
<feature type="compositionally biased region" description="Polar residues" evidence="1">
    <location>
        <begin position="557"/>
        <end position="567"/>
    </location>
</feature>
<feature type="compositionally biased region" description="Basic and acidic residues" evidence="1">
    <location>
        <begin position="1494"/>
        <end position="1518"/>
    </location>
</feature>
<evidence type="ECO:0000256" key="1">
    <source>
        <dbReference type="SAM" id="MobiDB-lite"/>
    </source>
</evidence>
<feature type="compositionally biased region" description="Acidic residues" evidence="1">
    <location>
        <begin position="1160"/>
        <end position="1169"/>
    </location>
</feature>
<feature type="region of interest" description="Disordered" evidence="1">
    <location>
        <begin position="121"/>
        <end position="167"/>
    </location>
</feature>
<feature type="region of interest" description="Disordered" evidence="1">
    <location>
        <begin position="227"/>
        <end position="254"/>
    </location>
</feature>
<feature type="region of interest" description="Disordered" evidence="1">
    <location>
        <begin position="2370"/>
        <end position="2414"/>
    </location>
</feature>
<feature type="region of interest" description="Disordered" evidence="1">
    <location>
        <begin position="1007"/>
        <end position="1080"/>
    </location>
</feature>
<feature type="region of interest" description="Disordered" evidence="1">
    <location>
        <begin position="2048"/>
        <end position="2107"/>
    </location>
</feature>
<feature type="region of interest" description="Disordered" evidence="1">
    <location>
        <begin position="1244"/>
        <end position="1274"/>
    </location>
</feature>
<dbReference type="OrthoDB" id="43122at2759"/>
<dbReference type="Proteomes" id="UP000502823">
    <property type="component" value="Unassembled WGS sequence"/>
</dbReference>
<feature type="compositionally biased region" description="Polar residues" evidence="1">
    <location>
        <begin position="1586"/>
        <end position="1609"/>
    </location>
</feature>
<feature type="compositionally biased region" description="Basic and acidic residues" evidence="1">
    <location>
        <begin position="77"/>
        <end position="88"/>
    </location>
</feature>
<feature type="compositionally biased region" description="Basic and acidic residues" evidence="1">
    <location>
        <begin position="1805"/>
        <end position="1817"/>
    </location>
</feature>
<feature type="compositionally biased region" description="Basic and acidic residues" evidence="1">
    <location>
        <begin position="1450"/>
        <end position="1459"/>
    </location>
</feature>
<feature type="region of interest" description="Disordered" evidence="1">
    <location>
        <begin position="1805"/>
        <end position="1844"/>
    </location>
</feature>
<feature type="compositionally biased region" description="Pro residues" evidence="1">
    <location>
        <begin position="2398"/>
        <end position="2408"/>
    </location>
</feature>
<gene>
    <name evidence="2" type="ORF">Cfor_11206</name>
</gene>
<feature type="region of interest" description="Disordered" evidence="1">
    <location>
        <begin position="653"/>
        <end position="672"/>
    </location>
</feature>
<feature type="region of interest" description="Disordered" evidence="1">
    <location>
        <begin position="2227"/>
        <end position="2267"/>
    </location>
</feature>
<feature type="compositionally biased region" description="Low complexity" evidence="1">
    <location>
        <begin position="852"/>
        <end position="863"/>
    </location>
</feature>
<feature type="compositionally biased region" description="Basic and acidic residues" evidence="1">
    <location>
        <begin position="1094"/>
        <end position="1107"/>
    </location>
</feature>
<dbReference type="EMBL" id="BLKM01000783">
    <property type="protein sequence ID" value="GFG38457.1"/>
    <property type="molecule type" value="Genomic_DNA"/>
</dbReference>
<sequence length="2441" mass="271965">MVEAFISELHSSYGHLFTFFCSWDDHQPGRPSVSSISSLLNQSADDSDSGFHGYRPQHSVTAGISSTVPGSTASKLSTEEMAKQEDASRQLNTSHDSVFSNGWGTQKQGTGYYQPLYANAPPKPRRLAEHEDYGASSPELSELAGKKTPQDPEGNKGFVPRIAQPQQPVRSESMDIRYHYHQAVGQTPVFSSQSLQQGQLQRLQQPTQQMNQGSGIHAQVVTNVERRTPDTYGRSNSTSAGTSGASKAAGSKGADYEDVYMSDTMRRSGSDGSYGEVYKRSSSQVAYIKGAGPVISLHHKQHYSDRAHRENHPLPQGGGQYGHSGQHQQNYAAHIYASAMPSQQPDMQIPNMYSVPMQQKAVPPPLPPHHHNQSVQPARRREARSNRYPPRPHSADFLDYDAKKHNQHYLPPSPYYPGQEAVGSRDYLQHGGSGGGDKIYQEQHANRVAQLPRPKSSLEMMPPPDPSFGDNYYWSEERYAQKMRQSASYVHQIPAAHARSHSSSSRATTPSIHLSTPTVMMSVDGGMKSGAQVGGVSSGGSVNSDCAGVVLRHPKSTEVTQSDAVTLQSPSRQHCQQQQQRRWSEYRDPCLDGQFTRSASARLPRQRYQDDQIDSRYVDQQQKSTSDVRDGEKKIQQREESMKRLLEWKQRMLQSPLTRKPSGSSTRGTAQNELSKYYKQQVLRELATQEAQNRELINNQDIRGGSKRRSHLEDTGTVPGRSMLRSRSQDGRRSSTSLTRYNSYSSDDEDTSESRISTGSLPSNTEEIPPDVAYGEGHYEGCSTSLRSKSQKGAYLMEQLRIPQSRLTDLANGRINDKKLAELSSQQRETYHMERQPLQKAVKCHDTCQRYSSSTVKSSGDSTSLHDDRCSNEKHSDSGYDTLQASRVVSGFTEFLEVQNPYANPRKSSELVYPVHEVHWDPSRVRDLGTNKEDWDMKFSTSHLVEFSSQCTAGNRQRGEEREDFIHTVESPPKNIVQSRIKAFETGKEGDDSVLGRESLQMQEPLKLSPPMYHPNEAHVSSLRNTDNHHPPSEECQRHRRTDLSNFVFGDALSSNNRNSTETRHTLPKNTSESENNPKSVRDLLADFERKSQLVKERQAAEEERCSEGGPGKRCVFSDTETLLYDTSSDAEGHSEGMKQSGDAAVERQPDESRTAAVCSDEDEEDKDEEVAAALGLRERGFTSGRDLGRNIDPADYGNRRHRKRKSSKSSLTATDPIANDDLEVIVTPGYLRLSMAESVETHEDSGSVCSTPTNSEQCKTQEEPGEKTEGKKTEGNCNVLVSVEEHYMPMTPSKKAVLAPPDAFSNTRSPSASHTVIMENIFGDRGFEESSYVEMADDGLIRSLLAPEPNPSFLSKFDPKKIISDLTPTYATPESPRYCEIGSTCKETSGVTTHYEFLYKASTQYEPVYMEVSPLMEALKTGEKSDIPDTAQNEGCEKRDMSDSTILHDISEKSKSGEEVGVEPLSPAPPRTSLPDILNTASAQKKQQRKILSKSDRDSSDADDEASKDLDSLDAPRHPRFSLSDTFRPASYYLGASSMSDRALIVLGGVAATAAEQHDSSDSDLVSPPPIPTSPLPLEDFDNSLELTETSLDTNKQSQMPSTLGSETESNEKNEPRVWEKPPGHTKGKTSDRHVGRLSSPLLLPPVYGTGDVNSSGSESVDLRNEHDSKNIDRLLKRRPVSDDMLGVVGVCGYLLTPYVERRTGGSDIESVGSRSGLAVDLDNDVSVDLDRYLEEIQGKDAFKIDTCSTDVDHDCCGICGKGMHGMNGKFDDTRQQIESSPGSVKKFETPDVTVITSSRNRCFPERAPGVKEPVRSPDVPYSVEGDSSGLSARNYERSPPKSEEVQYENLQMYLPPPLQHANIDDIETSEITSPSDGVIRRGDSTTSTVEVHGLDAQHAGAPYYYSDLLKGDEDGFAGYTFEKNVSVRGYPSFLSNPSTTPNRVLPSSTSRVQPLNNQRENVTEISFVKRNDIGRKVNAIHQPPSFPAQSFHSQHVLSNKEESRLLAEELRSTTVHFLDTANKRGKVDERNFYEADTIQRRKGISLRDSSDSHEHRYVSQTPDYNRTTNTVNLYPYGLRDKSFPPVGDESGRNSSRQPQRSRSLEGLIDDLNVLQAYNERQSASRSPRINRMFQSFGLTASLTNVPHSVASDIAQTRQNRVGVAVCPPTQYNQERQGGVRNRPPPPMQQEVDLGPCEGDNLWEEDALWRESLRRVSLRHTRSLDNLDGGRAVRSSSRLSTSSAATTASTIEQSGRRTDLLSGGGSVRQKISREVTYVNDSIVRGSHHRLESSRQREYEEDYREGRRRTRRRPQQSQGRVSDDVAREAERDDGVHYERLSRYSESLERTRRGQTFLEGYIWDEDQETFRKHHNDPAPSQQQHQSQQQQHFLGDSSLPPQPPPQPPPSFEIDREKLRQWDLMSSAPLLQQQMLGASTGTPA</sequence>
<feature type="region of interest" description="Disordered" evidence="1">
    <location>
        <begin position="1094"/>
        <end position="1113"/>
    </location>
</feature>
<feature type="region of interest" description="Disordered" evidence="1">
    <location>
        <begin position="1183"/>
        <end position="1215"/>
    </location>
</feature>
<feature type="compositionally biased region" description="Low complexity" evidence="1">
    <location>
        <begin position="237"/>
        <end position="253"/>
    </location>
</feature>
<feature type="region of interest" description="Disordered" evidence="1">
    <location>
        <begin position="852"/>
        <end position="878"/>
    </location>
</feature>
<feature type="compositionally biased region" description="Polar residues" evidence="1">
    <location>
        <begin position="1068"/>
        <end position="1079"/>
    </location>
</feature>
<evidence type="ECO:0000313" key="2">
    <source>
        <dbReference type="EMBL" id="GFG38457.1"/>
    </source>
</evidence>
<accession>A0A6L2Q9I5</accession>
<feature type="compositionally biased region" description="Polar residues" evidence="1">
    <location>
        <begin position="2060"/>
        <end position="2074"/>
    </location>
</feature>
<comment type="caution">
    <text evidence="2">The sequence shown here is derived from an EMBL/GenBank/DDBJ whole genome shotgun (WGS) entry which is preliminary data.</text>
</comment>
<feature type="region of interest" description="Disordered" evidence="1">
    <location>
        <begin position="2287"/>
        <end position="2332"/>
    </location>
</feature>
<feature type="compositionally biased region" description="Low complexity" evidence="1">
    <location>
        <begin position="2233"/>
        <end position="2251"/>
    </location>
</feature>
<feature type="compositionally biased region" description="Basic and acidic residues" evidence="1">
    <location>
        <begin position="1611"/>
        <end position="1636"/>
    </location>
</feature>
<feature type="compositionally biased region" description="Low complexity" evidence="1">
    <location>
        <begin position="32"/>
        <end position="43"/>
    </location>
</feature>
<feature type="compositionally biased region" description="Basic and acidic residues" evidence="1">
    <location>
        <begin position="144"/>
        <end position="154"/>
    </location>
</feature>
<feature type="compositionally biased region" description="Basic and acidic residues" evidence="1">
    <location>
        <begin position="864"/>
        <end position="878"/>
    </location>
</feature>
<feature type="compositionally biased region" description="Low complexity" evidence="1">
    <location>
        <begin position="568"/>
        <end position="581"/>
    </location>
</feature>
<protein>
    <submittedName>
        <fullName evidence="2">Uncharacterized protein</fullName>
    </submittedName>
</protein>